<evidence type="ECO:0000313" key="2">
    <source>
        <dbReference type="EMBL" id="MBF9140825.1"/>
    </source>
</evidence>
<dbReference type="RefSeq" id="WP_196285161.1">
    <property type="nucleotide sequence ID" value="NZ_JADQDP010000001.1"/>
</dbReference>
<organism evidence="2 3">
    <name type="scientific">Hymenobacter properus</name>
    <dbReference type="NCBI Taxonomy" id="2791026"/>
    <lineage>
        <taxon>Bacteria</taxon>
        <taxon>Pseudomonadati</taxon>
        <taxon>Bacteroidota</taxon>
        <taxon>Cytophagia</taxon>
        <taxon>Cytophagales</taxon>
        <taxon>Hymenobacteraceae</taxon>
        <taxon>Hymenobacter</taxon>
    </lineage>
</organism>
<dbReference type="Pfam" id="PF08800">
    <property type="entry name" value="BT4734-like_N"/>
    <property type="match status" value="1"/>
</dbReference>
<feature type="domain" description="BT4734-like N-terminal" evidence="1">
    <location>
        <begin position="51"/>
        <end position="167"/>
    </location>
</feature>
<comment type="caution">
    <text evidence="2">The sequence shown here is derived from an EMBL/GenBank/DDBJ whole genome shotgun (WGS) entry which is preliminary data.</text>
</comment>
<dbReference type="Proteomes" id="UP000645610">
    <property type="component" value="Unassembled WGS sequence"/>
</dbReference>
<evidence type="ECO:0000313" key="3">
    <source>
        <dbReference type="Proteomes" id="UP000645610"/>
    </source>
</evidence>
<sequence length="826" mass="91615">MVSLFPHIKATTGGHACPITQVLDSIRAGKWRREVEAVRACPAGSKEYDAAKKCLPYFTTSGTFEHRANAGLLAHSGLMSLDLDTKHNPDTDWAATRAAIEADEHTYACFLSTGGAGLCVIVPVPTSHHVASFRALERYYLNTFGVKVDRLPDVCRARFISYDPALYHNPHADTFAELLEPEAPKPIPARAPAPAALPADPRADAETLLIAIGVKMVREAVDGSKHAKVRDAAYLLGGYVGSGYVDESRAFDALLAAVLAKENVASLRNAEEAIRSGLKKGAQRPILPDWLQYSARQEVRAAAGNPGVVLTLAHKISVASHVPVPGISAALDLIAEEQARQVRLLTFWNVTDPGQDKPLKVSLSLDKFTAWLGEEGFAKYRAGGDYATVRVVAGVVHEVDRGQLFDHVLGYLAGLPYEYDGIYGFQVRELVLSLERKLFDERFLQALPTLGADFVRDTATTAHYFFRNGWVLVQASGITLHDYTELPGLIWAEQVRAHEFRPLFGLEAKACDFHRFTLNVSGGQADRLALLRSALGYLLHGYKEEANAKCIIFVDEVATTGKPDGRTGKSLLIKAVGELVKVTTIPGATFRFEDSFRFQRIHESTRVAYFDEWDGRRLPFKKLFTEITTELAVNRKNHAEFTIPFERSPKFAITTNDVVSGEGGSHEGRKIEIPLAPHYSARHTPIDEFGRGFFADGQWDAEDWNYFFNLALGWVQDYLAAGRQLTQLASAALDARKLEDSTSPEFLEFAKEVREIGSGDILDPVLWADTMFQKFLAYSGEAQHRFPMRRFYQWMAKVGFMRKQWKGQGINRDKPYFEAPVSAASE</sequence>
<keyword evidence="3" id="KW-1185">Reference proteome</keyword>
<reference evidence="2 3" key="1">
    <citation type="submission" date="2020-11" db="EMBL/GenBank/DDBJ databases">
        <authorList>
            <person name="Kim M.K."/>
        </authorList>
    </citation>
    <scope>NUCLEOTIDE SEQUENCE [LARGE SCALE GENOMIC DNA]</scope>
    <source>
        <strain evidence="2 3">BT439</strain>
    </source>
</reference>
<accession>A0A931BBI3</accession>
<proteinExistence type="predicted"/>
<dbReference type="EMBL" id="JADQDP010000001">
    <property type="protein sequence ID" value="MBF9140825.1"/>
    <property type="molecule type" value="Genomic_DNA"/>
</dbReference>
<gene>
    <name evidence="2" type="ORF">I2I01_04220</name>
</gene>
<evidence type="ECO:0000259" key="1">
    <source>
        <dbReference type="Pfam" id="PF08800"/>
    </source>
</evidence>
<dbReference type="InterPro" id="IPR014907">
    <property type="entry name" value="BT4734-like_N"/>
</dbReference>
<name>A0A931BBI3_9BACT</name>
<dbReference type="AlphaFoldDB" id="A0A931BBI3"/>
<protein>
    <recommendedName>
        <fullName evidence="1">BT4734-like N-terminal domain-containing protein</fullName>
    </recommendedName>
</protein>